<feature type="region of interest" description="Disordered" evidence="1">
    <location>
        <begin position="1"/>
        <end position="24"/>
    </location>
</feature>
<proteinExistence type="predicted"/>
<organism evidence="2 3">
    <name type="scientific">Nelumbo nucifera</name>
    <name type="common">Sacred lotus</name>
    <dbReference type="NCBI Taxonomy" id="4432"/>
    <lineage>
        <taxon>Eukaryota</taxon>
        <taxon>Viridiplantae</taxon>
        <taxon>Streptophyta</taxon>
        <taxon>Embryophyta</taxon>
        <taxon>Tracheophyta</taxon>
        <taxon>Spermatophyta</taxon>
        <taxon>Magnoliopsida</taxon>
        <taxon>Proteales</taxon>
        <taxon>Nelumbonaceae</taxon>
        <taxon>Nelumbo</taxon>
    </lineage>
</organism>
<dbReference type="AlphaFoldDB" id="A0A822YB87"/>
<sequence length="34" mass="3958">MLHQQISDDCRGRYHRPVPPPPPPPPLSLYLYCI</sequence>
<gene>
    <name evidence="2" type="ORF">HUJ06_029753</name>
</gene>
<keyword evidence="3" id="KW-1185">Reference proteome</keyword>
<dbReference type="Proteomes" id="UP000607653">
    <property type="component" value="Unassembled WGS sequence"/>
</dbReference>
<accession>A0A822YB87</accession>
<reference evidence="2 3" key="1">
    <citation type="journal article" date="2020" name="Mol. Biol. Evol.">
        <title>Distinct Expression and Methylation Patterns for Genes with Different Fates following a Single Whole-Genome Duplication in Flowering Plants.</title>
        <authorList>
            <person name="Shi T."/>
            <person name="Rahmani R.S."/>
            <person name="Gugger P.F."/>
            <person name="Wang M."/>
            <person name="Li H."/>
            <person name="Zhang Y."/>
            <person name="Li Z."/>
            <person name="Wang Q."/>
            <person name="Van de Peer Y."/>
            <person name="Marchal K."/>
            <person name="Chen J."/>
        </authorList>
    </citation>
    <scope>NUCLEOTIDE SEQUENCE [LARGE SCALE GENOMIC DNA]</scope>
    <source>
        <tissue evidence="2">Leaf</tissue>
    </source>
</reference>
<feature type="compositionally biased region" description="Basic and acidic residues" evidence="1">
    <location>
        <begin position="1"/>
        <end position="12"/>
    </location>
</feature>
<comment type="caution">
    <text evidence="2">The sequence shown here is derived from an EMBL/GenBank/DDBJ whole genome shotgun (WGS) entry which is preliminary data.</text>
</comment>
<evidence type="ECO:0000313" key="2">
    <source>
        <dbReference type="EMBL" id="DAD28285.1"/>
    </source>
</evidence>
<protein>
    <submittedName>
        <fullName evidence="2">Uncharacterized protein</fullName>
    </submittedName>
</protein>
<name>A0A822YB87_NELNU</name>
<evidence type="ECO:0000313" key="3">
    <source>
        <dbReference type="Proteomes" id="UP000607653"/>
    </source>
</evidence>
<evidence type="ECO:0000256" key="1">
    <source>
        <dbReference type="SAM" id="MobiDB-lite"/>
    </source>
</evidence>
<dbReference type="EMBL" id="DUZY01000002">
    <property type="protein sequence ID" value="DAD28285.1"/>
    <property type="molecule type" value="Genomic_DNA"/>
</dbReference>